<keyword evidence="1" id="KW-0472">Membrane</keyword>
<feature type="transmembrane region" description="Helical" evidence="1">
    <location>
        <begin position="54"/>
        <end position="77"/>
    </location>
</feature>
<dbReference type="RefSeq" id="WP_069032076.1">
    <property type="nucleotide sequence ID" value="NZ_MDKC01000001.1"/>
</dbReference>
<dbReference type="EMBL" id="MDKC01000001">
    <property type="protein sequence ID" value="ODG93897.1"/>
    <property type="molecule type" value="Genomic_DNA"/>
</dbReference>
<proteinExistence type="predicted"/>
<evidence type="ECO:0000313" key="2">
    <source>
        <dbReference type="EMBL" id="ODG93897.1"/>
    </source>
</evidence>
<evidence type="ECO:0000313" key="3">
    <source>
        <dbReference type="Proteomes" id="UP000094580"/>
    </source>
</evidence>
<accession>A0ABX2ZZB7</accession>
<keyword evidence="1" id="KW-0812">Transmembrane</keyword>
<feature type="transmembrane region" description="Helical" evidence="1">
    <location>
        <begin position="138"/>
        <end position="158"/>
    </location>
</feature>
<comment type="caution">
    <text evidence="2">The sequence shown here is derived from an EMBL/GenBank/DDBJ whole genome shotgun (WGS) entry which is preliminary data.</text>
</comment>
<keyword evidence="3" id="KW-1185">Reference proteome</keyword>
<feature type="transmembrane region" description="Helical" evidence="1">
    <location>
        <begin position="89"/>
        <end position="109"/>
    </location>
</feature>
<feature type="transmembrane region" description="Helical" evidence="1">
    <location>
        <begin position="165"/>
        <end position="184"/>
    </location>
</feature>
<gene>
    <name evidence="2" type="ORF">BED47_01635</name>
</gene>
<feature type="transmembrane region" description="Helical" evidence="1">
    <location>
        <begin position="21"/>
        <end position="42"/>
    </location>
</feature>
<organism evidence="2 3">
    <name type="scientific">Gottfriedia luciferensis</name>
    <dbReference type="NCBI Taxonomy" id="178774"/>
    <lineage>
        <taxon>Bacteria</taxon>
        <taxon>Bacillati</taxon>
        <taxon>Bacillota</taxon>
        <taxon>Bacilli</taxon>
        <taxon>Bacillales</taxon>
        <taxon>Bacillaceae</taxon>
        <taxon>Gottfriedia</taxon>
    </lineage>
</organism>
<reference evidence="2 3" key="1">
    <citation type="submission" date="2016-07" db="EMBL/GenBank/DDBJ databases">
        <authorList>
            <person name="Townsley L."/>
            <person name="Shank E.A."/>
        </authorList>
    </citation>
    <scope>NUCLEOTIDE SEQUENCE [LARGE SCALE GENOMIC DNA]</scope>
    <source>
        <strain evidence="2 3">CH01</strain>
    </source>
</reference>
<dbReference type="Proteomes" id="UP000094580">
    <property type="component" value="Unassembled WGS sequence"/>
</dbReference>
<sequence length="233" mass="26377">MNSIRGTYQLVFDELKWYFKIFSLITLLLSVVYVLVSLIFNIPLQSGAALFGPIYGGISTFAVAGLVIPFQVAIGLGSTRRQFLKSYNVMSVLMVISSITYLNIMYYIMKILLDKGINSFHFYHPADLVSSEYHFFTYYWVDLMVGFIILGLSSFIAVLVRRLGILYFLLTLVLVSILMTFLSINGISSDFYSMIFNINPINLFTLIGLVGIVLQLLTFPMMINAPLKMRGRS</sequence>
<feature type="transmembrane region" description="Helical" evidence="1">
    <location>
        <begin position="204"/>
        <end position="223"/>
    </location>
</feature>
<protein>
    <recommendedName>
        <fullName evidence="4">Integral membrane protein</fullName>
    </recommendedName>
</protein>
<keyword evidence="1" id="KW-1133">Transmembrane helix</keyword>
<name>A0ABX2ZZB7_9BACI</name>
<evidence type="ECO:0000256" key="1">
    <source>
        <dbReference type="SAM" id="Phobius"/>
    </source>
</evidence>
<evidence type="ECO:0008006" key="4">
    <source>
        <dbReference type="Google" id="ProtNLM"/>
    </source>
</evidence>